<organism evidence="1 2">
    <name type="scientific">Sulfobacillus benefaciens</name>
    <dbReference type="NCBI Taxonomy" id="453960"/>
    <lineage>
        <taxon>Bacteria</taxon>
        <taxon>Bacillati</taxon>
        <taxon>Bacillota</taxon>
        <taxon>Clostridia</taxon>
        <taxon>Eubacteriales</taxon>
        <taxon>Clostridiales Family XVII. Incertae Sedis</taxon>
        <taxon>Sulfobacillus</taxon>
    </lineage>
</organism>
<name>A0A2T2WF82_9FIRM</name>
<dbReference type="Proteomes" id="UP000242699">
    <property type="component" value="Unassembled WGS sequence"/>
</dbReference>
<sequence length="118" mass="12987">MRRGMIVPLVELVPAAPSNLMIYAKLPPHCTRGERLHIAALAAQWWDAALSSAKAKAARRRPRRTSGYGHVVPRRPKRVRLNAHGWGRVEPVGCASIDSAQERAIENLSFSISISKGD</sequence>
<accession>A0A2T2WF82</accession>
<comment type="caution">
    <text evidence="1">The sequence shown here is derived from an EMBL/GenBank/DDBJ whole genome shotgun (WGS) entry which is preliminary data.</text>
</comment>
<evidence type="ECO:0000313" key="2">
    <source>
        <dbReference type="Proteomes" id="UP000242699"/>
    </source>
</evidence>
<gene>
    <name evidence="1" type="ORF">C7B43_21625</name>
</gene>
<dbReference type="AlphaFoldDB" id="A0A2T2WF82"/>
<reference evidence="1 2" key="1">
    <citation type="journal article" date="2014" name="BMC Genomics">
        <title>Comparison of environmental and isolate Sulfobacillus genomes reveals diverse carbon, sulfur, nitrogen, and hydrogen metabolisms.</title>
        <authorList>
            <person name="Justice N.B."/>
            <person name="Norman A."/>
            <person name="Brown C.T."/>
            <person name="Singh A."/>
            <person name="Thomas B.C."/>
            <person name="Banfield J.F."/>
        </authorList>
    </citation>
    <scope>NUCLEOTIDE SEQUENCE [LARGE SCALE GENOMIC DNA]</scope>
    <source>
        <strain evidence="1">AMDSBA1</strain>
    </source>
</reference>
<evidence type="ECO:0000313" key="1">
    <source>
        <dbReference type="EMBL" id="PSR20905.1"/>
    </source>
</evidence>
<proteinExistence type="predicted"/>
<dbReference type="EMBL" id="PXYT01000151">
    <property type="protein sequence ID" value="PSR20905.1"/>
    <property type="molecule type" value="Genomic_DNA"/>
</dbReference>
<protein>
    <submittedName>
        <fullName evidence="1">Uncharacterized protein</fullName>
    </submittedName>
</protein>